<protein>
    <submittedName>
        <fullName evidence="2">Uncharacterized protein</fullName>
    </submittedName>
</protein>
<evidence type="ECO:0000313" key="3">
    <source>
        <dbReference type="Proteomes" id="UP000654918"/>
    </source>
</evidence>
<evidence type="ECO:0000256" key="1">
    <source>
        <dbReference type="SAM" id="MobiDB-lite"/>
    </source>
</evidence>
<organism evidence="2 3">
    <name type="scientific">Colletotrichum plurivorum</name>
    <dbReference type="NCBI Taxonomy" id="2175906"/>
    <lineage>
        <taxon>Eukaryota</taxon>
        <taxon>Fungi</taxon>
        <taxon>Dikarya</taxon>
        <taxon>Ascomycota</taxon>
        <taxon>Pezizomycotina</taxon>
        <taxon>Sordariomycetes</taxon>
        <taxon>Hypocreomycetidae</taxon>
        <taxon>Glomerellales</taxon>
        <taxon>Glomerellaceae</taxon>
        <taxon>Colletotrichum</taxon>
        <taxon>Colletotrichum orchidearum species complex</taxon>
    </lineage>
</organism>
<comment type="caution">
    <text evidence="2">The sequence shown here is derived from an EMBL/GenBank/DDBJ whole genome shotgun (WGS) entry which is preliminary data.</text>
</comment>
<keyword evidence="3" id="KW-1185">Reference proteome</keyword>
<name>A0A8H6KYW9_9PEZI</name>
<reference evidence="2" key="1">
    <citation type="journal article" date="2020" name="Phytopathology">
        <title>Genome Sequence Resources of Colletotrichum truncatum, C. plurivorum, C. musicola, and C. sojae: Four Species Pathogenic to Soybean (Glycine max).</title>
        <authorList>
            <person name="Rogerio F."/>
            <person name="Boufleur T.R."/>
            <person name="Ciampi-Guillardi M."/>
            <person name="Sukno S.A."/>
            <person name="Thon M.R."/>
            <person name="Massola Junior N.S."/>
            <person name="Baroncelli R."/>
        </authorList>
    </citation>
    <scope>NUCLEOTIDE SEQUENCE</scope>
    <source>
        <strain evidence="2">LFN00145</strain>
    </source>
</reference>
<feature type="region of interest" description="Disordered" evidence="1">
    <location>
        <begin position="62"/>
        <end position="113"/>
    </location>
</feature>
<dbReference type="AlphaFoldDB" id="A0A8H6KYW9"/>
<accession>A0A8H6KYW9</accession>
<proteinExistence type="predicted"/>
<gene>
    <name evidence="2" type="ORF">CPLU01_01876</name>
</gene>
<evidence type="ECO:0000313" key="2">
    <source>
        <dbReference type="EMBL" id="KAF6839456.1"/>
    </source>
</evidence>
<dbReference type="EMBL" id="WIGO01000013">
    <property type="protein sequence ID" value="KAF6839456.1"/>
    <property type="molecule type" value="Genomic_DNA"/>
</dbReference>
<sequence length="113" mass="12622">MNTGAVLRCGDVCWNDSIKGVVRINQARAAESLRRWGEELGDRAGDDSARWKRGQALGSWRCGHRRAERVSREQASRQPQRRSAAPTDRYLESTAGKTRRSEDLLLADRGALG</sequence>
<dbReference type="Proteomes" id="UP000654918">
    <property type="component" value="Unassembled WGS sequence"/>
</dbReference>